<dbReference type="PANTHER" id="PTHR30149">
    <property type="entry name" value="HYDROGENASE PROTEIN ASSEMBLY PROTEIN HYPD"/>
    <property type="match status" value="1"/>
</dbReference>
<evidence type="ECO:0000313" key="4">
    <source>
        <dbReference type="EMBL" id="PIZ35428.1"/>
    </source>
</evidence>
<gene>
    <name evidence="4" type="ORF">COY37_10390</name>
</gene>
<reference evidence="5" key="1">
    <citation type="submission" date="2017-09" db="EMBL/GenBank/DDBJ databases">
        <title>Depth-based differentiation of microbial function through sediment-hosted aquifers and enrichment of novel symbionts in the deep terrestrial subsurface.</title>
        <authorList>
            <person name="Probst A.J."/>
            <person name="Ladd B."/>
            <person name="Jarett J.K."/>
            <person name="Geller-Mcgrath D.E."/>
            <person name="Sieber C.M.K."/>
            <person name="Emerson J.B."/>
            <person name="Anantharaman K."/>
            <person name="Thomas B.C."/>
            <person name="Malmstrom R."/>
            <person name="Stieglmeier M."/>
            <person name="Klingl A."/>
            <person name="Woyke T."/>
            <person name="Ryan C.M."/>
            <person name="Banfield J.F."/>
        </authorList>
    </citation>
    <scope>NUCLEOTIDE SEQUENCE [LARGE SCALE GENOMIC DNA]</scope>
</reference>
<dbReference type="NCBIfam" id="TIGR00075">
    <property type="entry name" value="hypD"/>
    <property type="match status" value="1"/>
</dbReference>
<keyword evidence="3" id="KW-0408">Iron</keyword>
<dbReference type="Gene3D" id="6.10.20.100">
    <property type="match status" value="1"/>
</dbReference>
<dbReference type="PANTHER" id="PTHR30149:SF0">
    <property type="entry name" value="HYDROGENASE MATURATION FACTOR HYPD"/>
    <property type="match status" value="1"/>
</dbReference>
<sequence>MSSRTKKPGHHSRYGRNCCVTSNSFNAAAGIIDEKKYFHLLVEKLRQIVVRPVKLMEVCGTHTMAIGKAGMRGVLPPEVELISGPGCPVCVTADSDIDAFMRLAKDERVILATYGDMVRVPGTEGSLAELKAQGADVRVVYSALEALDFARTEGDKEVVFLGIGFETTAPATAHAIKTAKAENLSNFSIYNLHKTVPEALRVLLEDETTTIDGFILPGHVSVIIGETPYAFIAEEYGIAGAIAGFEPPEIMAAIVKLVKDINAETPVISNLYRKAVRPEGNVVAQNLLREIFTSADADWRGLGVIPGSGLALSKNYEQFDAAQKLGIEKIQVKLHPGCRCGEILKGIIKPRQCPLFAKRCTPENPVGPCMVSSEGTCAAYFLYHGGDGHVG</sequence>
<dbReference type="InterPro" id="IPR002780">
    <property type="entry name" value="Hyd_form_HypD"/>
</dbReference>
<dbReference type="InterPro" id="IPR042243">
    <property type="entry name" value="HypD_1"/>
</dbReference>
<dbReference type="Proteomes" id="UP000230956">
    <property type="component" value="Unassembled WGS sequence"/>
</dbReference>
<evidence type="ECO:0000256" key="2">
    <source>
        <dbReference type="ARBA" id="ARBA00022723"/>
    </source>
</evidence>
<organism evidence="4 5">
    <name type="scientific">Candidatus Aquicultor secundus</name>
    <dbReference type="NCBI Taxonomy" id="1973895"/>
    <lineage>
        <taxon>Bacteria</taxon>
        <taxon>Bacillati</taxon>
        <taxon>Actinomycetota</taxon>
        <taxon>Candidatus Aquicultoria</taxon>
        <taxon>Candidatus Aquicultorales</taxon>
        <taxon>Candidatus Aquicultoraceae</taxon>
        <taxon>Candidatus Aquicultor</taxon>
    </lineage>
</organism>
<proteinExistence type="inferred from homology"/>
<evidence type="ECO:0000313" key="5">
    <source>
        <dbReference type="Proteomes" id="UP000230956"/>
    </source>
</evidence>
<dbReference type="GO" id="GO:0070025">
    <property type="term" value="F:carbon monoxide binding"/>
    <property type="evidence" value="ECO:0007669"/>
    <property type="project" value="TreeGrafter"/>
</dbReference>
<dbReference type="GO" id="GO:0051604">
    <property type="term" value="P:protein maturation"/>
    <property type="evidence" value="ECO:0007669"/>
    <property type="project" value="TreeGrafter"/>
</dbReference>
<dbReference type="GO" id="GO:0005506">
    <property type="term" value="F:iron ion binding"/>
    <property type="evidence" value="ECO:0007669"/>
    <property type="project" value="TreeGrafter"/>
</dbReference>
<dbReference type="EMBL" id="PFNG01000241">
    <property type="protein sequence ID" value="PIZ35428.1"/>
    <property type="molecule type" value="Genomic_DNA"/>
</dbReference>
<protein>
    <submittedName>
        <fullName evidence="4">Hydrogenase formation protein HypD</fullName>
    </submittedName>
</protein>
<accession>A0A2M7T5K9</accession>
<dbReference type="Gene3D" id="3.40.50.11740">
    <property type="entry name" value="HypD, alpha/beta domain 2"/>
    <property type="match status" value="2"/>
</dbReference>
<evidence type="ECO:0000256" key="1">
    <source>
        <dbReference type="ARBA" id="ARBA00007888"/>
    </source>
</evidence>
<comment type="caution">
    <text evidence="4">The sequence shown here is derived from an EMBL/GenBank/DDBJ whole genome shotgun (WGS) entry which is preliminary data.</text>
</comment>
<evidence type="ECO:0000256" key="3">
    <source>
        <dbReference type="ARBA" id="ARBA00023004"/>
    </source>
</evidence>
<dbReference type="PIRSF" id="PIRSF005622">
    <property type="entry name" value="Hydrgn_mat_hypD"/>
    <property type="match status" value="1"/>
</dbReference>
<name>A0A2M7T5K9_9ACTN</name>
<comment type="similarity">
    <text evidence="1">Belongs to the HypD family.</text>
</comment>
<dbReference type="Pfam" id="PF01924">
    <property type="entry name" value="HypD"/>
    <property type="match status" value="1"/>
</dbReference>
<dbReference type="AlphaFoldDB" id="A0A2M7T5K9"/>
<dbReference type="InterPro" id="IPR042244">
    <property type="entry name" value="HypD_2_sf"/>
</dbReference>
<keyword evidence="2" id="KW-0479">Metal-binding</keyword>
<dbReference type="GO" id="GO:0051539">
    <property type="term" value="F:4 iron, 4 sulfur cluster binding"/>
    <property type="evidence" value="ECO:0007669"/>
    <property type="project" value="TreeGrafter"/>
</dbReference>